<evidence type="ECO:0000313" key="13">
    <source>
        <dbReference type="EMBL" id="GIL67476.1"/>
    </source>
</evidence>
<evidence type="ECO:0000256" key="1">
    <source>
        <dbReference type="ARBA" id="ARBA00005150"/>
    </source>
</evidence>
<accession>A0A8J4FDI9</accession>
<evidence type="ECO:0000256" key="8">
    <source>
        <dbReference type="ARBA" id="ARBA00022840"/>
    </source>
</evidence>
<protein>
    <recommendedName>
        <fullName evidence="3">tetrahydrofolate synthase</fullName>
        <ecNumber evidence="3">6.3.2.17</ecNumber>
    </recommendedName>
    <alternativeName>
        <fullName evidence="11">Folylpoly-gamma-glutamate synthetase</fullName>
    </alternativeName>
    <alternativeName>
        <fullName evidence="10">Tetrahydrofolylpolyglutamate synthase</fullName>
    </alternativeName>
</protein>
<keyword evidence="7" id="KW-0547">Nucleotide-binding</keyword>
<dbReference type="Proteomes" id="UP000747399">
    <property type="component" value="Unassembled WGS sequence"/>
</dbReference>
<dbReference type="InterPro" id="IPR036615">
    <property type="entry name" value="Mur_ligase_C_dom_sf"/>
</dbReference>
<dbReference type="NCBIfam" id="TIGR01499">
    <property type="entry name" value="folC"/>
    <property type="match status" value="1"/>
</dbReference>
<keyword evidence="8" id="KW-0067">ATP-binding</keyword>
<evidence type="ECO:0000256" key="6">
    <source>
        <dbReference type="ARBA" id="ARBA00022723"/>
    </source>
</evidence>
<dbReference type="EMBL" id="BNCO01000099">
    <property type="protein sequence ID" value="GIL67476.1"/>
    <property type="molecule type" value="Genomic_DNA"/>
</dbReference>
<gene>
    <name evidence="13" type="ORF">Vafri_20872</name>
</gene>
<dbReference type="InterPro" id="IPR001645">
    <property type="entry name" value="Folylpolyglutamate_synth"/>
</dbReference>
<evidence type="ECO:0000256" key="10">
    <source>
        <dbReference type="ARBA" id="ARBA00030592"/>
    </source>
</evidence>
<dbReference type="PANTHER" id="PTHR11136">
    <property type="entry name" value="FOLYLPOLYGLUTAMATE SYNTHASE-RELATED"/>
    <property type="match status" value="1"/>
</dbReference>
<dbReference type="GO" id="GO:0005829">
    <property type="term" value="C:cytosol"/>
    <property type="evidence" value="ECO:0007669"/>
    <property type="project" value="TreeGrafter"/>
</dbReference>
<comment type="similarity">
    <text evidence="2">Belongs to the folylpolyglutamate synthase family.</text>
</comment>
<dbReference type="UniPathway" id="UPA00850"/>
<comment type="catalytic activity">
    <reaction evidence="12">
        <text>(6S)-5,6,7,8-tetrahydrofolyl-(gamma-L-Glu)(n) + L-glutamate + ATP = (6S)-5,6,7,8-tetrahydrofolyl-(gamma-L-Glu)(n+1) + ADP + phosphate + H(+)</text>
        <dbReference type="Rhea" id="RHEA:10580"/>
        <dbReference type="Rhea" id="RHEA-COMP:14738"/>
        <dbReference type="Rhea" id="RHEA-COMP:14740"/>
        <dbReference type="ChEBI" id="CHEBI:15378"/>
        <dbReference type="ChEBI" id="CHEBI:29985"/>
        <dbReference type="ChEBI" id="CHEBI:30616"/>
        <dbReference type="ChEBI" id="CHEBI:43474"/>
        <dbReference type="ChEBI" id="CHEBI:141005"/>
        <dbReference type="ChEBI" id="CHEBI:456216"/>
        <dbReference type="EC" id="6.3.2.17"/>
    </reaction>
</comment>
<sequence>MWLRLIMLQLQSNFRPQFPRLVRSFRNIVFMPAALPSEMAPSVATIALPNRRTTDLQVIPHVHADLPGTNFHLSNLRTFCSDSLSSLPPGPAGSRSDDISEKDWSEVEARLGEMAASKNRPSASGIRRNEFELMPIFMQRAGLTPERLAALKFIHVAGTKGKGSTCAMVESILRCCGYRTALYTSPHLVDPRERIRVDGKMLPRAEFTASFRRVFGALRAAADNDGKDGPGLPSFFYFLTIMAMDALLSRPRHLAPEVVVLEVGIGGRLDATNAVATRGSVVAAAITSLGFDHMELLGDTLPKIAREKAGIMKPDTPVLVAPQEPEAMDALQEVSAHVGAHLMQPPSLELYRLESSSTTEAAATAGLRFQRSDTSTTRTTVTDNGTEVVVGIGGEHMRVNAALAVALAAEWELQYGNVVAAKSAAAAAVKPEVAAARAATVRLLTLPQEYATGLRTVRWPGRSQVLHDDEAAAQGGCLTFYLDGAHTPESMAVCGAWFAEEVKAAEEGASSGRGPLGKCG</sequence>
<dbReference type="GO" id="GO:0046872">
    <property type="term" value="F:metal ion binding"/>
    <property type="evidence" value="ECO:0007669"/>
    <property type="project" value="UniProtKB-KW"/>
</dbReference>
<keyword evidence="14" id="KW-1185">Reference proteome</keyword>
<dbReference type="InterPro" id="IPR036565">
    <property type="entry name" value="Mur-like_cat_sf"/>
</dbReference>
<evidence type="ECO:0000256" key="3">
    <source>
        <dbReference type="ARBA" id="ARBA00013025"/>
    </source>
</evidence>
<dbReference type="SUPFAM" id="SSF53623">
    <property type="entry name" value="MurD-like peptide ligases, catalytic domain"/>
    <property type="match status" value="1"/>
</dbReference>
<evidence type="ECO:0000256" key="7">
    <source>
        <dbReference type="ARBA" id="ARBA00022741"/>
    </source>
</evidence>
<keyword evidence="4" id="KW-0554">One-carbon metabolism</keyword>
<evidence type="ECO:0000256" key="4">
    <source>
        <dbReference type="ARBA" id="ARBA00022563"/>
    </source>
</evidence>
<keyword evidence="6" id="KW-0479">Metal-binding</keyword>
<dbReference type="Gene3D" id="3.40.1190.10">
    <property type="entry name" value="Mur-like, catalytic domain"/>
    <property type="match status" value="1"/>
</dbReference>
<evidence type="ECO:0000256" key="11">
    <source>
        <dbReference type="ARBA" id="ARBA00030876"/>
    </source>
</evidence>
<dbReference type="GO" id="GO:0006730">
    <property type="term" value="P:one-carbon metabolic process"/>
    <property type="evidence" value="ECO:0007669"/>
    <property type="project" value="UniProtKB-KW"/>
</dbReference>
<comment type="pathway">
    <text evidence="1">Cofactor biosynthesis; tetrahydrofolylpolyglutamate biosynthesis.</text>
</comment>
<evidence type="ECO:0000256" key="2">
    <source>
        <dbReference type="ARBA" id="ARBA00008276"/>
    </source>
</evidence>
<keyword evidence="5" id="KW-0436">Ligase</keyword>
<evidence type="ECO:0000256" key="12">
    <source>
        <dbReference type="ARBA" id="ARBA00047493"/>
    </source>
</evidence>
<dbReference type="PROSITE" id="PS01011">
    <property type="entry name" value="FOLYLPOLYGLU_SYNT_1"/>
    <property type="match status" value="1"/>
</dbReference>
<proteinExistence type="inferred from homology"/>
<organism evidence="13 14">
    <name type="scientific">Volvox africanus</name>
    <dbReference type="NCBI Taxonomy" id="51714"/>
    <lineage>
        <taxon>Eukaryota</taxon>
        <taxon>Viridiplantae</taxon>
        <taxon>Chlorophyta</taxon>
        <taxon>core chlorophytes</taxon>
        <taxon>Chlorophyceae</taxon>
        <taxon>CS clade</taxon>
        <taxon>Chlamydomonadales</taxon>
        <taxon>Volvocaceae</taxon>
        <taxon>Volvox</taxon>
    </lineage>
</organism>
<evidence type="ECO:0000313" key="14">
    <source>
        <dbReference type="Proteomes" id="UP000747399"/>
    </source>
</evidence>
<dbReference type="AlphaFoldDB" id="A0A8J4FDI9"/>
<name>A0A8J4FDI9_9CHLO</name>
<dbReference type="GO" id="GO:0005739">
    <property type="term" value="C:mitochondrion"/>
    <property type="evidence" value="ECO:0007669"/>
    <property type="project" value="TreeGrafter"/>
</dbReference>
<dbReference type="PANTHER" id="PTHR11136:SF5">
    <property type="entry name" value="FOLYLPOLYGLUTAMATE SYNTHASE, MITOCHONDRIAL"/>
    <property type="match status" value="1"/>
</dbReference>
<reference evidence="13" key="1">
    <citation type="journal article" date="2021" name="Proc. Natl. Acad. Sci. U.S.A.">
        <title>Three genomes in the algal genus Volvox reveal the fate of a haploid sex-determining region after a transition to homothallism.</title>
        <authorList>
            <person name="Yamamoto K."/>
            <person name="Hamaji T."/>
            <person name="Kawai-Toyooka H."/>
            <person name="Matsuzaki R."/>
            <person name="Takahashi F."/>
            <person name="Nishimura Y."/>
            <person name="Kawachi M."/>
            <person name="Noguchi H."/>
            <person name="Minakuchi Y."/>
            <person name="Umen J.G."/>
            <person name="Toyoda A."/>
            <person name="Nozaki H."/>
        </authorList>
    </citation>
    <scope>NUCLEOTIDE SEQUENCE</scope>
    <source>
        <strain evidence="13">NIES-3780</strain>
    </source>
</reference>
<keyword evidence="9" id="KW-0460">Magnesium</keyword>
<evidence type="ECO:0000256" key="9">
    <source>
        <dbReference type="ARBA" id="ARBA00022842"/>
    </source>
</evidence>
<comment type="caution">
    <text evidence="13">The sequence shown here is derived from an EMBL/GenBank/DDBJ whole genome shotgun (WGS) entry which is preliminary data.</text>
</comment>
<evidence type="ECO:0000256" key="5">
    <source>
        <dbReference type="ARBA" id="ARBA00022598"/>
    </source>
</evidence>
<dbReference type="EC" id="6.3.2.17" evidence="3"/>
<dbReference type="GO" id="GO:0004326">
    <property type="term" value="F:tetrahydrofolylpolyglutamate synthase activity"/>
    <property type="evidence" value="ECO:0007669"/>
    <property type="project" value="UniProtKB-EC"/>
</dbReference>
<dbReference type="InterPro" id="IPR018109">
    <property type="entry name" value="Folylpolyglutamate_synth_CS"/>
</dbReference>
<dbReference type="SUPFAM" id="SSF53244">
    <property type="entry name" value="MurD-like peptide ligases, peptide-binding domain"/>
    <property type="match status" value="1"/>
</dbReference>
<dbReference type="GO" id="GO:0005524">
    <property type="term" value="F:ATP binding"/>
    <property type="evidence" value="ECO:0007669"/>
    <property type="project" value="UniProtKB-KW"/>
</dbReference>